<dbReference type="InterPro" id="IPR009784">
    <property type="entry name" value="DUF1349"/>
</dbReference>
<sequence>MTSHLPPLSSSNIMNWTQGTWTHPPLKVSSEDGTDMLVHCAEGSDAWRTTSYGFIHDSEHALIAPLAPGHAVEVTFTPDFDHQFDQAGVFLSANNSTWIKAGVEFCDGAPQLGAVVTLGKSDWSVAPVPEWAGHRVTIRASRSGDAVTIRAWIDGNRVSSRLVRVCPFPAEAAVSAGPFCCAPTRAGLVARFHSWVVTPADGALH</sequence>
<name>A0ABQ8URG3_9EUKA</name>
<dbReference type="PANTHER" id="PTHR35332:SF2">
    <property type="entry name" value="REGULATION OF ENOLASE PROTEIN 1"/>
    <property type="match status" value="1"/>
</dbReference>
<evidence type="ECO:0000313" key="2">
    <source>
        <dbReference type="Proteomes" id="UP001141327"/>
    </source>
</evidence>
<evidence type="ECO:0000313" key="1">
    <source>
        <dbReference type="EMBL" id="KAJ4461711.1"/>
    </source>
</evidence>
<dbReference type="EMBL" id="JAPMOS010000006">
    <property type="protein sequence ID" value="KAJ4461711.1"/>
    <property type="molecule type" value="Genomic_DNA"/>
</dbReference>
<reference evidence="1" key="1">
    <citation type="journal article" date="2022" name="bioRxiv">
        <title>Genomics of Preaxostyla Flagellates Illuminates Evolutionary Transitions and the Path Towards Mitochondrial Loss.</title>
        <authorList>
            <person name="Novak L.V.F."/>
            <person name="Treitli S.C."/>
            <person name="Pyrih J."/>
            <person name="Halakuc P."/>
            <person name="Pipaliya S.V."/>
            <person name="Vacek V."/>
            <person name="Brzon O."/>
            <person name="Soukal P."/>
            <person name="Eme L."/>
            <person name="Dacks J.B."/>
            <person name="Karnkowska A."/>
            <person name="Elias M."/>
            <person name="Hampl V."/>
        </authorList>
    </citation>
    <scope>NUCLEOTIDE SEQUENCE</scope>
    <source>
        <strain evidence="1">RCP-MX</strain>
    </source>
</reference>
<gene>
    <name evidence="1" type="ORF">PAPYR_1843</name>
</gene>
<dbReference type="Gene3D" id="2.60.120.200">
    <property type="match status" value="1"/>
</dbReference>
<keyword evidence="2" id="KW-1185">Reference proteome</keyword>
<dbReference type="PANTHER" id="PTHR35332">
    <property type="entry name" value="REGULATION OF ENOLASE PROTEIN 1"/>
    <property type="match status" value="1"/>
</dbReference>
<protein>
    <recommendedName>
        <fullName evidence="3">DUF1349 domain-containing protein</fullName>
    </recommendedName>
</protein>
<dbReference type="Pfam" id="PF07081">
    <property type="entry name" value="DUF1349"/>
    <property type="match status" value="1"/>
</dbReference>
<dbReference type="SUPFAM" id="SSF49899">
    <property type="entry name" value="Concanavalin A-like lectins/glucanases"/>
    <property type="match status" value="1"/>
</dbReference>
<dbReference type="InterPro" id="IPR013320">
    <property type="entry name" value="ConA-like_dom_sf"/>
</dbReference>
<evidence type="ECO:0008006" key="3">
    <source>
        <dbReference type="Google" id="ProtNLM"/>
    </source>
</evidence>
<comment type="caution">
    <text evidence="1">The sequence shown here is derived from an EMBL/GenBank/DDBJ whole genome shotgun (WGS) entry which is preliminary data.</text>
</comment>
<proteinExistence type="predicted"/>
<dbReference type="Proteomes" id="UP001141327">
    <property type="component" value="Unassembled WGS sequence"/>
</dbReference>
<organism evidence="1 2">
    <name type="scientific">Paratrimastix pyriformis</name>
    <dbReference type="NCBI Taxonomy" id="342808"/>
    <lineage>
        <taxon>Eukaryota</taxon>
        <taxon>Metamonada</taxon>
        <taxon>Preaxostyla</taxon>
        <taxon>Paratrimastigidae</taxon>
        <taxon>Paratrimastix</taxon>
    </lineage>
</organism>
<accession>A0ABQ8URG3</accession>